<dbReference type="RefSeq" id="WP_098755172.1">
    <property type="nucleotide sequence ID" value="NZ_WHPN01000225.1"/>
</dbReference>
<reference evidence="1 2" key="1">
    <citation type="submission" date="2019-10" db="EMBL/GenBank/DDBJ databases">
        <title>Streptomyces tenebrisbrunneis sp.nov., an endogenous actinomycete isolated from of Lycium ruthenicum.</title>
        <authorList>
            <person name="Ma L."/>
        </authorList>
    </citation>
    <scope>NUCLEOTIDE SEQUENCE [LARGE SCALE GENOMIC DNA]</scope>
    <source>
        <strain evidence="1 2">TRM 66187</strain>
    </source>
</reference>
<keyword evidence="2" id="KW-1185">Reference proteome</keyword>
<name>A0ABQ7FLU6_9ACTN</name>
<organism evidence="1 2">
    <name type="scientific">Streptomyces lycii</name>
    <dbReference type="NCBI Taxonomy" id="2654337"/>
    <lineage>
        <taxon>Bacteria</taxon>
        <taxon>Bacillati</taxon>
        <taxon>Actinomycetota</taxon>
        <taxon>Actinomycetes</taxon>
        <taxon>Kitasatosporales</taxon>
        <taxon>Streptomycetaceae</taxon>
        <taxon>Streptomyces</taxon>
    </lineage>
</organism>
<dbReference type="EMBL" id="WHPN01000225">
    <property type="protein sequence ID" value="KAF4409370.1"/>
    <property type="molecule type" value="Genomic_DNA"/>
</dbReference>
<protein>
    <submittedName>
        <fullName evidence="1">Uncharacterized protein</fullName>
    </submittedName>
</protein>
<gene>
    <name evidence="1" type="ORF">GCU69_09365</name>
</gene>
<comment type="caution">
    <text evidence="1">The sequence shown here is derived from an EMBL/GenBank/DDBJ whole genome shotgun (WGS) entry which is preliminary data.</text>
</comment>
<accession>A0ABQ7FLU6</accession>
<evidence type="ECO:0000313" key="1">
    <source>
        <dbReference type="EMBL" id="KAF4409370.1"/>
    </source>
</evidence>
<sequence length="114" mass="11128">MSGNVIHGGTQIGCPHGGRVDAAASAGSAASGVRLDGTPVATAAHAHAVTGCRHTVDRVPVPCTSVRWTPAGDGVLVDGSPVLLDVTAAQCFNAALVPQGAPRIVSAPQGVVCG</sequence>
<proteinExistence type="predicted"/>
<evidence type="ECO:0000313" key="2">
    <source>
        <dbReference type="Proteomes" id="UP000621266"/>
    </source>
</evidence>
<dbReference type="Proteomes" id="UP000621266">
    <property type="component" value="Unassembled WGS sequence"/>
</dbReference>